<feature type="compositionally biased region" description="Low complexity" evidence="1">
    <location>
        <begin position="121"/>
        <end position="133"/>
    </location>
</feature>
<name>A0A6J7L7G2_9ZZZZ</name>
<feature type="compositionally biased region" description="Low complexity" evidence="1">
    <location>
        <begin position="7"/>
        <end position="20"/>
    </location>
</feature>
<keyword evidence="2" id="KW-0472">Membrane</keyword>
<proteinExistence type="predicted"/>
<feature type="compositionally biased region" description="Low complexity" evidence="1">
    <location>
        <begin position="99"/>
        <end position="108"/>
    </location>
</feature>
<keyword evidence="2" id="KW-1133">Transmembrane helix</keyword>
<dbReference type="InterPro" id="IPR008160">
    <property type="entry name" value="Collagen"/>
</dbReference>
<sequence length="221" mass="21201">MFDRTRTTTSDAAADLDTAAGTPRRRRPSSAHLTAGLALFVALGGTSMAAASLAKNSVGTAQLKPAAVKTSDVAANAITSVKVKDGSLVKGDFKAGELPAGAQGPQGAKGDTGAPGEPGAKGDTGAPGAPGANGTNGVSGYEIVLSDPVLVADGASGLATASCPAGKVATGGGVTLNLSSGVSIGRSGFSGGANTSWTGRIDNASGANRTMTVQVACITAS</sequence>
<protein>
    <submittedName>
        <fullName evidence="3">Unannotated protein</fullName>
    </submittedName>
</protein>
<organism evidence="3">
    <name type="scientific">freshwater metagenome</name>
    <dbReference type="NCBI Taxonomy" id="449393"/>
    <lineage>
        <taxon>unclassified sequences</taxon>
        <taxon>metagenomes</taxon>
        <taxon>ecological metagenomes</taxon>
    </lineage>
</organism>
<evidence type="ECO:0000313" key="3">
    <source>
        <dbReference type="EMBL" id="CAB4962822.1"/>
    </source>
</evidence>
<feature type="region of interest" description="Disordered" evidence="1">
    <location>
        <begin position="1"/>
        <end position="30"/>
    </location>
</feature>
<feature type="transmembrane region" description="Helical" evidence="2">
    <location>
        <begin position="33"/>
        <end position="54"/>
    </location>
</feature>
<dbReference type="AlphaFoldDB" id="A0A6J7L7G2"/>
<gene>
    <name evidence="3" type="ORF">UFOPK3564_04183</name>
</gene>
<evidence type="ECO:0000256" key="2">
    <source>
        <dbReference type="SAM" id="Phobius"/>
    </source>
</evidence>
<accession>A0A6J7L7G2</accession>
<keyword evidence="2" id="KW-0812">Transmembrane</keyword>
<evidence type="ECO:0000256" key="1">
    <source>
        <dbReference type="SAM" id="MobiDB-lite"/>
    </source>
</evidence>
<dbReference type="EMBL" id="CAFBMK010000524">
    <property type="protein sequence ID" value="CAB4962822.1"/>
    <property type="molecule type" value="Genomic_DNA"/>
</dbReference>
<feature type="region of interest" description="Disordered" evidence="1">
    <location>
        <begin position="94"/>
        <end position="133"/>
    </location>
</feature>
<reference evidence="3" key="1">
    <citation type="submission" date="2020-05" db="EMBL/GenBank/DDBJ databases">
        <authorList>
            <person name="Chiriac C."/>
            <person name="Salcher M."/>
            <person name="Ghai R."/>
            <person name="Kavagutti S V."/>
        </authorList>
    </citation>
    <scope>NUCLEOTIDE SEQUENCE</scope>
</reference>
<dbReference type="Pfam" id="PF01391">
    <property type="entry name" value="Collagen"/>
    <property type="match status" value="1"/>
</dbReference>